<dbReference type="OrthoDB" id="2455205at2"/>
<name>A0A511W1U3_9BACI</name>
<sequence length="122" mass="14018">MKKRSKKRQVISTKQVYDWQTTTIDLILRLKVSKEPMKGKTYQYNTRSDGVRKVYTNSDELTEYGNCGILNPNKFSIINLYINGVLQPPNTYNVVEGRLTLNTNDAPIEGAPIILQYIALYQ</sequence>
<organism evidence="2 3">
    <name type="scientific">Alkalibacillus haloalkaliphilus</name>
    <dbReference type="NCBI Taxonomy" id="94136"/>
    <lineage>
        <taxon>Bacteria</taxon>
        <taxon>Bacillati</taxon>
        <taxon>Bacillota</taxon>
        <taxon>Bacilli</taxon>
        <taxon>Bacillales</taxon>
        <taxon>Bacillaceae</taxon>
        <taxon>Alkalibacillus</taxon>
    </lineage>
</organism>
<dbReference type="Proteomes" id="UP000321440">
    <property type="component" value="Unassembled WGS sequence"/>
</dbReference>
<feature type="domain" description="DUF4183" evidence="1">
    <location>
        <begin position="45"/>
        <end position="117"/>
    </location>
</feature>
<dbReference type="Pfam" id="PF13799">
    <property type="entry name" value="DUF4183"/>
    <property type="match status" value="1"/>
</dbReference>
<protein>
    <recommendedName>
        <fullName evidence="1">DUF4183 domain-containing protein</fullName>
    </recommendedName>
</protein>
<reference evidence="2 3" key="1">
    <citation type="submission" date="2019-07" db="EMBL/GenBank/DDBJ databases">
        <title>Whole genome shotgun sequence of Alkalibacillus haloalkaliphilus NBRC 103110.</title>
        <authorList>
            <person name="Hosoyama A."/>
            <person name="Uohara A."/>
            <person name="Ohji S."/>
            <person name="Ichikawa N."/>
        </authorList>
    </citation>
    <scope>NUCLEOTIDE SEQUENCE [LARGE SCALE GENOMIC DNA]</scope>
    <source>
        <strain evidence="2 3">NBRC 103110</strain>
    </source>
</reference>
<dbReference type="InterPro" id="IPR025237">
    <property type="entry name" value="DUF4183"/>
</dbReference>
<accession>A0A511W1U3</accession>
<evidence type="ECO:0000313" key="3">
    <source>
        <dbReference type="Proteomes" id="UP000321440"/>
    </source>
</evidence>
<dbReference type="AlphaFoldDB" id="A0A511W1U3"/>
<evidence type="ECO:0000259" key="1">
    <source>
        <dbReference type="Pfam" id="PF13799"/>
    </source>
</evidence>
<gene>
    <name evidence="2" type="ORF">AHA02nite_08350</name>
</gene>
<dbReference type="EMBL" id="BJYA01000003">
    <property type="protein sequence ID" value="GEN45059.1"/>
    <property type="molecule type" value="Genomic_DNA"/>
</dbReference>
<comment type="caution">
    <text evidence="2">The sequence shown here is derived from an EMBL/GenBank/DDBJ whole genome shotgun (WGS) entry which is preliminary data.</text>
</comment>
<dbReference type="RefSeq" id="WP_146814683.1">
    <property type="nucleotide sequence ID" value="NZ_BJYA01000003.1"/>
</dbReference>
<keyword evidence="3" id="KW-1185">Reference proteome</keyword>
<proteinExistence type="predicted"/>
<evidence type="ECO:0000313" key="2">
    <source>
        <dbReference type="EMBL" id="GEN45059.1"/>
    </source>
</evidence>